<evidence type="ECO:0000313" key="1">
    <source>
        <dbReference type="EMBL" id="GLB30410.1"/>
    </source>
</evidence>
<evidence type="ECO:0000313" key="2">
    <source>
        <dbReference type="EMBL" id="RFZ77782.1"/>
    </source>
</evidence>
<dbReference type="NCBIfam" id="TIGR03959">
    <property type="entry name" value="hyd_TM1266"/>
    <property type="match status" value="1"/>
</dbReference>
<dbReference type="Pfam" id="PF21699">
    <property type="entry name" value="TM1266-like"/>
    <property type="match status" value="1"/>
</dbReference>
<reference evidence="1 4" key="2">
    <citation type="journal article" date="2024" name="Int. J. Syst. Evol. Microbiol.">
        <title>Lacrimispora brassicae sp. nov. isolated from fermented cabbage, and proposal of Clostridium indicum Gundawar et al. 2019 and Clostridium methoxybenzovorans Mechichi et al. 1999 as heterotypic synonyms of Lacrimispora amygdalina (Parshina et al. 2003) Haas and Blanchard 2020 and Lacrimispora indolis (McClung and McCoy 1957) Haas and Blanchard 2020, respectively.</title>
        <authorList>
            <person name="Kobayashi H."/>
            <person name="Tanizawa Y."/>
            <person name="Sakamoto M."/>
            <person name="Ohkuma M."/>
            <person name="Tohno M."/>
        </authorList>
    </citation>
    <scope>NUCLEOTIDE SEQUENCE [LARGE SCALE GENOMIC DNA]</scope>
    <source>
        <strain evidence="1 4">DSM 12857</strain>
    </source>
</reference>
<accession>A0A3E2N9X7</accession>
<organism evidence="2 3">
    <name type="scientific">Lacrimispora amygdalina</name>
    <dbReference type="NCBI Taxonomy" id="253257"/>
    <lineage>
        <taxon>Bacteria</taxon>
        <taxon>Bacillati</taxon>
        <taxon>Bacillota</taxon>
        <taxon>Clostridia</taxon>
        <taxon>Lachnospirales</taxon>
        <taxon>Lachnospiraceae</taxon>
        <taxon>Lacrimispora</taxon>
    </lineage>
</organism>
<dbReference type="Gene3D" id="3.30.70.1150">
    <property type="entry name" value="ACT-like. Chain A, domain 2"/>
    <property type="match status" value="1"/>
</dbReference>
<dbReference type="Proteomes" id="UP000260680">
    <property type="component" value="Unassembled WGS sequence"/>
</dbReference>
<evidence type="ECO:0000313" key="4">
    <source>
        <dbReference type="Proteomes" id="UP001419084"/>
    </source>
</evidence>
<comment type="caution">
    <text evidence="2">The sequence shown here is derived from an EMBL/GenBank/DDBJ whole genome shotgun (WGS) entry which is preliminary data.</text>
</comment>
<dbReference type="EMBL" id="BRPJ01000037">
    <property type="protein sequence ID" value="GLB30410.1"/>
    <property type="molecule type" value="Genomic_DNA"/>
</dbReference>
<gene>
    <name evidence="2" type="ORF">DS742_16980</name>
    <name evidence="1" type="ORF">LAD12857_23330</name>
</gene>
<dbReference type="InterPro" id="IPR027271">
    <property type="entry name" value="Acetolactate_synth/TF_NikR_C"/>
</dbReference>
<evidence type="ECO:0000313" key="3">
    <source>
        <dbReference type="Proteomes" id="UP000260680"/>
    </source>
</evidence>
<dbReference type="RefSeq" id="WP_117418172.1">
    <property type="nucleotide sequence ID" value="NZ_BRPJ01000037.1"/>
</dbReference>
<name>A0A3E2N9X7_9FIRM</name>
<dbReference type="AlphaFoldDB" id="A0A3E2N9X7"/>
<dbReference type="InterPro" id="IPR023860">
    <property type="entry name" value="FeFe-hyd_TM1266"/>
</dbReference>
<dbReference type="EMBL" id="QOHO01000053">
    <property type="protein sequence ID" value="RFZ77782.1"/>
    <property type="molecule type" value="Genomic_DNA"/>
</dbReference>
<dbReference type="InterPro" id="IPR045865">
    <property type="entry name" value="ACT-like_dom_sf"/>
</dbReference>
<dbReference type="SUPFAM" id="SSF55021">
    <property type="entry name" value="ACT-like"/>
    <property type="match status" value="1"/>
</dbReference>
<dbReference type="Proteomes" id="UP001419084">
    <property type="component" value="Unassembled WGS sequence"/>
</dbReference>
<protein>
    <submittedName>
        <fullName evidence="1">CopG family transcriptional regulator</fullName>
    </submittedName>
    <submittedName>
        <fullName evidence="2">Iron-only hydrogenase system regulator</fullName>
    </submittedName>
</protein>
<keyword evidence="4" id="KW-1185">Reference proteome</keyword>
<dbReference type="OrthoDB" id="9796135at2"/>
<proteinExistence type="predicted"/>
<reference evidence="2 3" key="1">
    <citation type="submission" date="2018-07" db="EMBL/GenBank/DDBJ databases">
        <title>New species, Clostridium PI-S10-A1B.</title>
        <authorList>
            <person name="Krishna G."/>
            <person name="Summeta K."/>
            <person name="Shikha S."/>
            <person name="Prabhu P.B."/>
            <person name="Suresh K."/>
        </authorList>
    </citation>
    <scope>NUCLEOTIDE SEQUENCE [LARGE SCALE GENOMIC DNA]</scope>
    <source>
        <strain evidence="2 3">PI-S10-A1B</strain>
    </source>
</reference>
<sequence>METRIAVIGIVVEEEDSVEILNEILHEYRHFIIGRMGIPYPKKGVSVISIAVDAPQSTISALTGKIGKLSGISSKTAYQNVNA</sequence>